<dbReference type="CDD" id="cd10567">
    <property type="entry name" value="SWIB-MDM2_like"/>
    <property type="match status" value="1"/>
</dbReference>
<evidence type="ECO:0000313" key="3">
    <source>
        <dbReference type="Proteomes" id="UP000230069"/>
    </source>
</evidence>
<evidence type="ECO:0000259" key="1">
    <source>
        <dbReference type="PROSITE" id="PS51925"/>
    </source>
</evidence>
<gene>
    <name evidence="2" type="ORF">AQUCO_00600478v1</name>
</gene>
<dbReference type="EMBL" id="KZ305023">
    <property type="protein sequence ID" value="PIA57774.1"/>
    <property type="molecule type" value="Genomic_DNA"/>
</dbReference>
<feature type="domain" description="DM2" evidence="1">
    <location>
        <begin position="45"/>
        <end position="124"/>
    </location>
</feature>
<dbReference type="PROSITE" id="PS51925">
    <property type="entry name" value="SWIB_MDM2"/>
    <property type="match status" value="1"/>
</dbReference>
<evidence type="ECO:0000313" key="2">
    <source>
        <dbReference type="EMBL" id="PIA57774.1"/>
    </source>
</evidence>
<dbReference type="Proteomes" id="UP000230069">
    <property type="component" value="Unassembled WGS sequence"/>
</dbReference>
<dbReference type="SUPFAM" id="SSF47592">
    <property type="entry name" value="SWIB/MDM2 domain"/>
    <property type="match status" value="1"/>
</dbReference>
<accession>A0A2G5EPT9</accession>
<dbReference type="InterPro" id="IPR036885">
    <property type="entry name" value="SWIB_MDM2_dom_sf"/>
</dbReference>
<protein>
    <recommendedName>
        <fullName evidence="1">DM2 domain-containing protein</fullName>
    </recommendedName>
</protein>
<dbReference type="Pfam" id="PF02201">
    <property type="entry name" value="SWIB"/>
    <property type="match status" value="1"/>
</dbReference>
<keyword evidence="3" id="KW-1185">Reference proteome</keyword>
<organism evidence="2 3">
    <name type="scientific">Aquilegia coerulea</name>
    <name type="common">Rocky mountain columbine</name>
    <dbReference type="NCBI Taxonomy" id="218851"/>
    <lineage>
        <taxon>Eukaryota</taxon>
        <taxon>Viridiplantae</taxon>
        <taxon>Streptophyta</taxon>
        <taxon>Embryophyta</taxon>
        <taxon>Tracheophyta</taxon>
        <taxon>Spermatophyta</taxon>
        <taxon>Magnoliopsida</taxon>
        <taxon>Ranunculales</taxon>
        <taxon>Ranunculaceae</taxon>
        <taxon>Thalictroideae</taxon>
        <taxon>Aquilegia</taxon>
    </lineage>
</organism>
<dbReference type="InterPro" id="IPR019835">
    <property type="entry name" value="SWIB_domain"/>
</dbReference>
<dbReference type="AlphaFoldDB" id="A0A2G5EPT9"/>
<dbReference type="PANTHER" id="PTHR13844">
    <property type="entry name" value="SWI/SNF-RELATED MATRIX-ASSOCIATED ACTIN-DEPENDENT REGULATOR OF CHROMATIN SUBFAMILY D"/>
    <property type="match status" value="1"/>
</dbReference>
<dbReference type="Gene3D" id="1.10.245.10">
    <property type="entry name" value="SWIB/MDM2 domain"/>
    <property type="match status" value="1"/>
</dbReference>
<dbReference type="OrthoDB" id="10251073at2759"/>
<dbReference type="SMART" id="SM00151">
    <property type="entry name" value="SWIB"/>
    <property type="match status" value="1"/>
</dbReference>
<name>A0A2G5EPT9_AQUCA</name>
<proteinExistence type="predicted"/>
<reference evidence="2 3" key="1">
    <citation type="submission" date="2017-09" db="EMBL/GenBank/DDBJ databases">
        <title>WGS assembly of Aquilegia coerulea Goldsmith.</title>
        <authorList>
            <person name="Hodges S."/>
            <person name="Kramer E."/>
            <person name="Nordborg M."/>
            <person name="Tomkins J."/>
            <person name="Borevitz J."/>
            <person name="Derieg N."/>
            <person name="Yan J."/>
            <person name="Mihaltcheva S."/>
            <person name="Hayes R.D."/>
            <person name="Rokhsar D."/>
        </authorList>
    </citation>
    <scope>NUCLEOTIDE SEQUENCE [LARGE SCALE GENOMIC DNA]</scope>
    <source>
        <strain evidence="3">cv. Goldsmith</strain>
    </source>
</reference>
<sequence length="124" mass="13321">MSSSRVFQASRALMAAAKASASTTTKKASSSTTSTTAAVTKRVTGIQQVKPISPALGKFLGGASESSRSEAVKKIWEHIKNNKLQTPEDKRIIVCDEKLKSIFNGKAQVGFLEIARLLSPHFTK</sequence>
<dbReference type="InterPro" id="IPR003121">
    <property type="entry name" value="SWIB_MDM2_domain"/>
</dbReference>
<dbReference type="InParanoid" id="A0A2G5EPT9"/>
<dbReference type="STRING" id="218851.A0A2G5EPT9"/>